<keyword evidence="1" id="KW-1133">Transmembrane helix</keyword>
<sequence length="89" mass="10201">MHPSIIRLVGISKATASRTTPFGFRTFASTAAKNTHSYQIVPQYKYYFKRVPDIAMWFTGIAFFFGWPHVWVFCSNALNNAPGNRGQFY</sequence>
<dbReference type="RefSeq" id="XP_049180079.1">
    <property type="nucleotide sequence ID" value="XM_049324127.1"/>
</dbReference>
<name>A0AAI9WXT7_9ASCO</name>
<evidence type="ECO:0000256" key="1">
    <source>
        <dbReference type="SAM" id="Phobius"/>
    </source>
</evidence>
<dbReference type="EMBL" id="JAHUZD010000104">
    <property type="protein sequence ID" value="KAI3404334.1"/>
    <property type="molecule type" value="Genomic_DNA"/>
</dbReference>
<keyword evidence="1" id="KW-0472">Membrane</keyword>
<dbReference type="GeneID" id="73380471"/>
<organism evidence="2 3">
    <name type="scientific">Candida oxycetoniae</name>
    <dbReference type="NCBI Taxonomy" id="497107"/>
    <lineage>
        <taxon>Eukaryota</taxon>
        <taxon>Fungi</taxon>
        <taxon>Dikarya</taxon>
        <taxon>Ascomycota</taxon>
        <taxon>Saccharomycotina</taxon>
        <taxon>Pichiomycetes</taxon>
        <taxon>Debaryomycetaceae</taxon>
        <taxon>Candida/Lodderomyces clade</taxon>
        <taxon>Candida</taxon>
    </lineage>
</organism>
<keyword evidence="1" id="KW-0812">Transmembrane</keyword>
<comment type="caution">
    <text evidence="2">The sequence shown here is derived from an EMBL/GenBank/DDBJ whole genome shotgun (WGS) entry which is preliminary data.</text>
</comment>
<accession>A0AAI9WXT7</accession>
<protein>
    <submittedName>
        <fullName evidence="2">Uncharacterized protein</fullName>
    </submittedName>
</protein>
<gene>
    <name evidence="2" type="ORF">KGF56_002854</name>
</gene>
<keyword evidence="3" id="KW-1185">Reference proteome</keyword>
<dbReference type="Proteomes" id="UP001202479">
    <property type="component" value="Unassembled WGS sequence"/>
</dbReference>
<reference evidence="2" key="1">
    <citation type="journal article" date="2022" name="DNA Res.">
        <title>Genome analysis of five recently described species of the CUG-Ser clade uncovers Candida theae as a new hybrid lineage with pathogenic potential in the Candida parapsilosis species complex.</title>
        <authorList>
            <person name="Mixao V."/>
            <person name="Del Olmo V."/>
            <person name="Hegedusova E."/>
            <person name="Saus E."/>
            <person name="Pryszcz L."/>
            <person name="Cillingova A."/>
            <person name="Nosek J."/>
            <person name="Gabaldon T."/>
        </authorList>
    </citation>
    <scope>NUCLEOTIDE SEQUENCE</scope>
    <source>
        <strain evidence="2">CBS 10844</strain>
    </source>
</reference>
<proteinExistence type="predicted"/>
<evidence type="ECO:0000313" key="2">
    <source>
        <dbReference type="EMBL" id="KAI3404334.1"/>
    </source>
</evidence>
<dbReference type="AlphaFoldDB" id="A0AAI9WXT7"/>
<evidence type="ECO:0000313" key="3">
    <source>
        <dbReference type="Proteomes" id="UP001202479"/>
    </source>
</evidence>
<feature type="transmembrane region" description="Helical" evidence="1">
    <location>
        <begin position="54"/>
        <end position="73"/>
    </location>
</feature>